<evidence type="ECO:0000256" key="7">
    <source>
        <dbReference type="ARBA" id="ARBA00023054"/>
    </source>
</evidence>
<dbReference type="Gene3D" id="3.30.40.10">
    <property type="entry name" value="Zinc/RING finger domain, C3HC4 (zinc finger)"/>
    <property type="match status" value="1"/>
</dbReference>
<feature type="domain" description="RING-type" evidence="10">
    <location>
        <begin position="12"/>
        <end position="55"/>
    </location>
</feature>
<evidence type="ECO:0000256" key="2">
    <source>
        <dbReference type="ARBA" id="ARBA00022723"/>
    </source>
</evidence>
<dbReference type="SUPFAM" id="SSF57850">
    <property type="entry name" value="RING/U-box"/>
    <property type="match status" value="1"/>
</dbReference>
<dbReference type="Ensembl" id="ENSXETT00000106561">
    <property type="protein sequence ID" value="ENSXETP00000105471"/>
    <property type="gene ID" value="ENSXETG00000045507"/>
</dbReference>
<dbReference type="Gene3D" id="3.30.160.60">
    <property type="entry name" value="Classic Zinc Finger"/>
    <property type="match status" value="1"/>
</dbReference>
<dbReference type="Pfam" id="PF13765">
    <property type="entry name" value="PRY"/>
    <property type="match status" value="1"/>
</dbReference>
<protein>
    <submittedName>
        <fullName evidence="13">Provisional ortholog of tripartite motif containing 25</fullName>
    </submittedName>
</protein>
<dbReference type="SMART" id="SM00184">
    <property type="entry name" value="RING"/>
    <property type="match status" value="1"/>
</dbReference>
<evidence type="ECO:0000256" key="1">
    <source>
        <dbReference type="ARBA" id="ARBA00022588"/>
    </source>
</evidence>
<dbReference type="InterPro" id="IPR027370">
    <property type="entry name" value="Znf-RING_euk"/>
</dbReference>
<dbReference type="SMART" id="SM00449">
    <property type="entry name" value="SPRY"/>
    <property type="match status" value="1"/>
</dbReference>
<evidence type="ECO:0000256" key="4">
    <source>
        <dbReference type="ARBA" id="ARBA00022786"/>
    </source>
</evidence>
<name>A0A803JC47_XENTR</name>
<dbReference type="InterPro" id="IPR043136">
    <property type="entry name" value="B30.2/SPRY_sf"/>
</dbReference>
<accession>A0A803JC47</accession>
<evidence type="ECO:0000256" key="8">
    <source>
        <dbReference type="PROSITE-ProRule" id="PRU00024"/>
    </source>
</evidence>
<dbReference type="Pfam" id="PF00622">
    <property type="entry name" value="SPRY"/>
    <property type="match status" value="1"/>
</dbReference>
<keyword evidence="5" id="KW-0862">Zinc</keyword>
<dbReference type="InterPro" id="IPR006574">
    <property type="entry name" value="PRY"/>
</dbReference>
<reference evidence="13" key="1">
    <citation type="journal article" date="2010" name="Science">
        <title>The genome of the Western clawed frog Xenopus tropicalis.</title>
        <authorList>
            <person name="Hellsten U."/>
            <person name="Harland R.M."/>
            <person name="Gilchrist M.J."/>
            <person name="Hendrix D."/>
            <person name="Jurka J."/>
            <person name="Kapitonov V."/>
            <person name="Ovcharenko I."/>
            <person name="Putnam N.H."/>
            <person name="Shu S."/>
            <person name="Taher L."/>
            <person name="Blitz I.L."/>
            <person name="Blumberg B."/>
            <person name="Dichmann D.S."/>
            <person name="Dubchak I."/>
            <person name="Amaya E."/>
            <person name="Detter J.C."/>
            <person name="Fletcher R."/>
            <person name="Gerhard D.S."/>
            <person name="Goodstein D."/>
            <person name="Graves T."/>
            <person name="Grigoriev I.V."/>
            <person name="Grimwood J."/>
            <person name="Kawashima T."/>
            <person name="Lindquist E."/>
            <person name="Lucas S.M."/>
            <person name="Mead P.E."/>
            <person name="Mitros T."/>
            <person name="Ogino H."/>
            <person name="Ohta Y."/>
            <person name="Poliakov A.V."/>
            <person name="Pollet N."/>
            <person name="Robert J."/>
            <person name="Salamov A."/>
            <person name="Sater A.K."/>
            <person name="Schmutz J."/>
            <person name="Terry A."/>
            <person name="Vize P.D."/>
            <person name="Warren W.C."/>
            <person name="Wells D."/>
            <person name="Wills A."/>
            <person name="Wilson R.K."/>
            <person name="Zimmerman L.B."/>
            <person name="Zorn A.M."/>
            <person name="Grainger R."/>
            <person name="Grammer T."/>
            <person name="Khokha M.K."/>
            <person name="Richardson P.M."/>
            <person name="Rokhsar D.S."/>
        </authorList>
    </citation>
    <scope>NUCLEOTIDE SEQUENCE [LARGE SCALE GENOMIC DNA]</scope>
    <source>
        <strain evidence="13">Nigerian</strain>
    </source>
</reference>
<dbReference type="GeneTree" id="ENSGT01030000234583"/>
<dbReference type="SMART" id="SM00336">
    <property type="entry name" value="BBOX"/>
    <property type="match status" value="1"/>
</dbReference>
<dbReference type="InterPro" id="IPR017907">
    <property type="entry name" value="Znf_RING_CS"/>
</dbReference>
<proteinExistence type="predicted"/>
<feature type="domain" description="B box-type" evidence="11">
    <location>
        <begin position="139"/>
        <end position="175"/>
    </location>
</feature>
<dbReference type="PROSITE" id="PS50119">
    <property type="entry name" value="ZF_BBOX"/>
    <property type="match status" value="1"/>
</dbReference>
<evidence type="ECO:0000259" key="10">
    <source>
        <dbReference type="PROSITE" id="PS50089"/>
    </source>
</evidence>
<dbReference type="GO" id="GO:0045087">
    <property type="term" value="P:innate immune response"/>
    <property type="evidence" value="ECO:0007669"/>
    <property type="project" value="UniProtKB-KW"/>
</dbReference>
<dbReference type="CDD" id="cd16597">
    <property type="entry name" value="RING-HC_TRIM25_C-IV"/>
    <property type="match status" value="1"/>
</dbReference>
<dbReference type="InterPro" id="IPR013083">
    <property type="entry name" value="Znf_RING/FYVE/PHD"/>
</dbReference>
<gene>
    <name evidence="13" type="primary">XB5836359</name>
</gene>
<dbReference type="CDD" id="cd12891">
    <property type="entry name" value="SPRY_PRY_C-I_2"/>
    <property type="match status" value="1"/>
</dbReference>
<dbReference type="InterPro" id="IPR013320">
    <property type="entry name" value="ConA-like_dom_sf"/>
</dbReference>
<evidence type="ECO:0000259" key="12">
    <source>
        <dbReference type="PROSITE" id="PS50188"/>
    </source>
</evidence>
<evidence type="ECO:0000259" key="11">
    <source>
        <dbReference type="PROSITE" id="PS50119"/>
    </source>
</evidence>
<dbReference type="InterPro" id="IPR001841">
    <property type="entry name" value="Znf_RING"/>
</dbReference>
<dbReference type="Pfam" id="PF13445">
    <property type="entry name" value="zf-RING_UBOX"/>
    <property type="match status" value="1"/>
</dbReference>
<dbReference type="InterPro" id="IPR000315">
    <property type="entry name" value="Znf_B-box"/>
</dbReference>
<dbReference type="SMART" id="SM00589">
    <property type="entry name" value="PRY"/>
    <property type="match status" value="1"/>
</dbReference>
<feature type="region of interest" description="Disordered" evidence="9">
    <location>
        <begin position="194"/>
        <end position="215"/>
    </location>
</feature>
<keyword evidence="3 8" id="KW-0863">Zinc-finger</keyword>
<reference evidence="13" key="2">
    <citation type="submission" date="2021-03" db="UniProtKB">
        <authorList>
            <consortium name="Ensembl"/>
        </authorList>
    </citation>
    <scope>IDENTIFICATION</scope>
</reference>
<dbReference type="SUPFAM" id="SSF57845">
    <property type="entry name" value="B-box zinc-binding domain"/>
    <property type="match status" value="1"/>
</dbReference>
<dbReference type="InterPro" id="IPR003649">
    <property type="entry name" value="Bbox_C"/>
</dbReference>
<dbReference type="PROSITE" id="PS50188">
    <property type="entry name" value="B302_SPRY"/>
    <property type="match status" value="1"/>
</dbReference>
<dbReference type="Pfam" id="PF00643">
    <property type="entry name" value="zf-B_box"/>
    <property type="match status" value="1"/>
</dbReference>
<keyword evidence="4" id="KW-0833">Ubl conjugation pathway</keyword>
<dbReference type="InParanoid" id="A0A803JC47"/>
<dbReference type="GO" id="GO:0005737">
    <property type="term" value="C:cytoplasm"/>
    <property type="evidence" value="ECO:0007669"/>
    <property type="project" value="UniProtKB-ARBA"/>
</dbReference>
<dbReference type="PRINTS" id="PR01407">
    <property type="entry name" value="BUTYPHLNCDUF"/>
</dbReference>
<feature type="region of interest" description="Disordered" evidence="9">
    <location>
        <begin position="299"/>
        <end position="353"/>
    </location>
</feature>
<evidence type="ECO:0000256" key="3">
    <source>
        <dbReference type="ARBA" id="ARBA00022771"/>
    </source>
</evidence>
<keyword evidence="2" id="KW-0479">Metal-binding</keyword>
<dbReference type="Gene3D" id="4.10.830.40">
    <property type="match status" value="1"/>
</dbReference>
<dbReference type="PANTHER" id="PTHR25465:SF45">
    <property type="entry name" value="E3 UBIQUITIN-PROTEIN LIGASE TRIM39-LIKE"/>
    <property type="match status" value="1"/>
</dbReference>
<dbReference type="CDD" id="cd19769">
    <property type="entry name" value="Bbox2_TRIM16-like"/>
    <property type="match status" value="1"/>
</dbReference>
<evidence type="ECO:0000313" key="13">
    <source>
        <dbReference type="Ensembl" id="ENSXETP00000105471"/>
    </source>
</evidence>
<evidence type="ECO:0000256" key="9">
    <source>
        <dbReference type="SAM" id="MobiDB-lite"/>
    </source>
</evidence>
<dbReference type="InterPro" id="IPR003877">
    <property type="entry name" value="SPRY_dom"/>
</dbReference>
<keyword evidence="6" id="KW-0391">Immunity</keyword>
<dbReference type="PANTHER" id="PTHR25465">
    <property type="entry name" value="B-BOX DOMAIN CONTAINING"/>
    <property type="match status" value="1"/>
</dbReference>
<dbReference type="AlphaFoldDB" id="A0A803JC47"/>
<dbReference type="PROSITE" id="PS00518">
    <property type="entry name" value="ZF_RING_1"/>
    <property type="match status" value="1"/>
</dbReference>
<dbReference type="GO" id="GO:0008270">
    <property type="term" value="F:zinc ion binding"/>
    <property type="evidence" value="ECO:0007669"/>
    <property type="project" value="UniProtKB-KW"/>
</dbReference>
<sequence length="560" mass="63060">MAAADLRDELSCSICLSVYTDPVSLPCSHNFCRGCIGGVLGTQEGSGAYSCPECRAEYRERPALPRNRTLGNIAERFLSAQPEPGETGILCTYCDSPVAAVKSCEQCETSLCDTHLHKHNKSVRHVLTEPTNSFMGKKCSTHSEFLKYYCCEDLVCVCVSCCLAGGHRGHRVELLSEASEKKKEKLRKVLEKLSPEREETERGAQRLQERRRDVAERAAGETERVTALFRDIREELEALEKRLLSDISRQKEEISLQLTELIQQLEIKKDELSGKIQHIEELCNMAAPLTVLQEQWESDGAADNEEEYDTEEDKDEEYDTEEDKDEEYDTEEDKDEEYDTEGADTEGRETEGIKAPAVGDLDVGRISETLLTGLAGIVTGVKGRIPGQEATDLVLDINTAHERVALSEDRKTASWSKTALCYPHTPERFIEYAQVLSSRGFPSGRHYWEVEGSESGEWEVGAAYPSIEREGDHSSLGDNIKSWSLRRLYRSITVAHNCIKTPVSPSCWRFRISLDYEAGHLSFYELSEPIRHLHTFTASFTEPLHPAFYVYGNGWVRICS</sequence>
<dbReference type="PROSITE" id="PS50089">
    <property type="entry name" value="ZF_RING_2"/>
    <property type="match status" value="1"/>
</dbReference>
<organism evidence="13">
    <name type="scientific">Xenopus tropicalis</name>
    <name type="common">Western clawed frog</name>
    <name type="synonym">Silurana tropicalis</name>
    <dbReference type="NCBI Taxonomy" id="8364"/>
    <lineage>
        <taxon>Eukaryota</taxon>
        <taxon>Metazoa</taxon>
        <taxon>Chordata</taxon>
        <taxon>Craniata</taxon>
        <taxon>Vertebrata</taxon>
        <taxon>Euteleostomi</taxon>
        <taxon>Amphibia</taxon>
        <taxon>Batrachia</taxon>
        <taxon>Anura</taxon>
        <taxon>Pipoidea</taxon>
        <taxon>Pipidae</taxon>
        <taxon>Xenopodinae</taxon>
        <taxon>Xenopus</taxon>
        <taxon>Silurana</taxon>
    </lineage>
</organism>
<feature type="compositionally biased region" description="Acidic residues" evidence="9">
    <location>
        <begin position="299"/>
        <end position="344"/>
    </location>
</feature>
<dbReference type="Gene3D" id="2.60.120.920">
    <property type="match status" value="1"/>
</dbReference>
<evidence type="ECO:0000256" key="6">
    <source>
        <dbReference type="ARBA" id="ARBA00022859"/>
    </source>
</evidence>
<dbReference type="InterPro" id="IPR051051">
    <property type="entry name" value="E3_ubiq-ligase_TRIM/RNF"/>
</dbReference>
<dbReference type="InterPro" id="IPR003879">
    <property type="entry name" value="Butyrophylin_SPRY"/>
</dbReference>
<dbReference type="SMART" id="SM00502">
    <property type="entry name" value="BBC"/>
    <property type="match status" value="1"/>
</dbReference>
<feature type="domain" description="B30.2/SPRY" evidence="12">
    <location>
        <begin position="373"/>
        <end position="560"/>
    </location>
</feature>
<dbReference type="InterPro" id="IPR001870">
    <property type="entry name" value="B30.2/SPRY"/>
</dbReference>
<keyword evidence="1" id="KW-0399">Innate immunity</keyword>
<evidence type="ECO:0000256" key="5">
    <source>
        <dbReference type="ARBA" id="ARBA00022833"/>
    </source>
</evidence>
<dbReference type="SUPFAM" id="SSF49899">
    <property type="entry name" value="Concanavalin A-like lectins/glucanases"/>
    <property type="match status" value="1"/>
</dbReference>
<keyword evidence="7" id="KW-0175">Coiled coil</keyword>